<dbReference type="Gene3D" id="1.10.287.110">
    <property type="entry name" value="DnaJ domain"/>
    <property type="match status" value="1"/>
</dbReference>
<dbReference type="EMBL" id="JAVRQU010000017">
    <property type="protein sequence ID" value="KAK5693583.1"/>
    <property type="molecule type" value="Genomic_DNA"/>
</dbReference>
<comment type="caution">
    <text evidence="3">The sequence shown here is derived from an EMBL/GenBank/DDBJ whole genome shotgun (WGS) entry which is preliminary data.</text>
</comment>
<evidence type="ECO:0000313" key="3">
    <source>
        <dbReference type="EMBL" id="KAK5693583.1"/>
    </source>
</evidence>
<evidence type="ECO:0000313" key="4">
    <source>
        <dbReference type="Proteomes" id="UP001310594"/>
    </source>
</evidence>
<evidence type="ECO:0000256" key="1">
    <source>
        <dbReference type="SAM" id="MobiDB-lite"/>
    </source>
</evidence>
<dbReference type="PANTHER" id="PTHR24074">
    <property type="entry name" value="CO-CHAPERONE PROTEIN DJLA"/>
    <property type="match status" value="1"/>
</dbReference>
<feature type="region of interest" description="Disordered" evidence="1">
    <location>
        <begin position="1"/>
        <end position="22"/>
    </location>
</feature>
<feature type="region of interest" description="Disordered" evidence="1">
    <location>
        <begin position="33"/>
        <end position="52"/>
    </location>
</feature>
<dbReference type="SMART" id="SM00271">
    <property type="entry name" value="DnaJ"/>
    <property type="match status" value="1"/>
</dbReference>
<organism evidence="3 4">
    <name type="scientific">Elasticomyces elasticus</name>
    <dbReference type="NCBI Taxonomy" id="574655"/>
    <lineage>
        <taxon>Eukaryota</taxon>
        <taxon>Fungi</taxon>
        <taxon>Dikarya</taxon>
        <taxon>Ascomycota</taxon>
        <taxon>Pezizomycotina</taxon>
        <taxon>Dothideomycetes</taxon>
        <taxon>Dothideomycetidae</taxon>
        <taxon>Mycosphaerellales</taxon>
        <taxon>Teratosphaeriaceae</taxon>
        <taxon>Elasticomyces</taxon>
    </lineage>
</organism>
<dbReference type="SUPFAM" id="SSF46565">
    <property type="entry name" value="Chaperone J-domain"/>
    <property type="match status" value="1"/>
</dbReference>
<evidence type="ECO:0000259" key="2">
    <source>
        <dbReference type="PROSITE" id="PS50076"/>
    </source>
</evidence>
<feature type="domain" description="J" evidence="2">
    <location>
        <begin position="7"/>
        <end position="76"/>
    </location>
</feature>
<dbReference type="InterPro" id="IPR001623">
    <property type="entry name" value="DnaJ_domain"/>
</dbReference>
<dbReference type="Pfam" id="PF00226">
    <property type="entry name" value="DnaJ"/>
    <property type="match status" value="1"/>
</dbReference>
<dbReference type="InterPro" id="IPR050817">
    <property type="entry name" value="DjlA_DnaK_co-chaperone"/>
</dbReference>
<name>A0AAN7W4B5_9PEZI</name>
<accession>A0AAN7W4B5</accession>
<dbReference type="Proteomes" id="UP001310594">
    <property type="component" value="Unassembled WGS sequence"/>
</dbReference>
<dbReference type="PROSITE" id="PS50076">
    <property type="entry name" value="DNAJ_2"/>
    <property type="match status" value="1"/>
</dbReference>
<gene>
    <name evidence="3" type="ORF">LTR97_010152</name>
</gene>
<dbReference type="CDD" id="cd06257">
    <property type="entry name" value="DnaJ"/>
    <property type="match status" value="1"/>
</dbReference>
<feature type="region of interest" description="Disordered" evidence="1">
    <location>
        <begin position="79"/>
        <end position="112"/>
    </location>
</feature>
<dbReference type="AlphaFoldDB" id="A0AAN7W4B5"/>
<reference evidence="3" key="1">
    <citation type="submission" date="2023-08" db="EMBL/GenBank/DDBJ databases">
        <title>Black Yeasts Isolated from many extreme environments.</title>
        <authorList>
            <person name="Coleine C."/>
            <person name="Stajich J.E."/>
            <person name="Selbmann L."/>
        </authorList>
    </citation>
    <scope>NUCLEOTIDE SEQUENCE</scope>
    <source>
        <strain evidence="3">CCFEE 5810</strain>
    </source>
</reference>
<sequence>MSAPPVDYYSSLEVDSKATQQQIRDAYKKAALRHHPDRVPADSPERASRTKKFQQINDAYYTLSDPTRRREYDLTRSSFYGFGGGRQQQDHTTADDPAEEVPRPEAGGSAGGFASNFPWGAFGFGGTAKSEGDANKFSNEQFGSVFEEMMADQGMAEGADHQPTNRFWSLVGGASGGAMGFIVANLPGAIAGAVAGNRLGAVRDKRGKSVYSVYQELEAPDRMRLLSELASKVFAHAIS</sequence>
<protein>
    <recommendedName>
        <fullName evidence="2">J domain-containing protein</fullName>
    </recommendedName>
</protein>
<dbReference type="PRINTS" id="PR00625">
    <property type="entry name" value="JDOMAIN"/>
</dbReference>
<proteinExistence type="predicted"/>
<dbReference type="InterPro" id="IPR036869">
    <property type="entry name" value="J_dom_sf"/>
</dbReference>
<feature type="compositionally biased region" description="Basic and acidic residues" evidence="1">
    <location>
        <begin position="37"/>
        <end position="48"/>
    </location>
</feature>